<gene>
    <name evidence="3" type="primary">ydcK</name>
    <name evidence="3" type="ORF">EV102420_09_00960</name>
</gene>
<dbReference type="PANTHER" id="PTHR43584:SF2">
    <property type="entry name" value="NUCLEOSIDE-DIPHOSPHATE-SUGAR PYROPHOSPHORYLASES"/>
    <property type="match status" value="1"/>
</dbReference>
<organism evidence="3 4">
    <name type="scientific">Pseudescherichia vulneris NBRC 102420</name>
    <dbReference type="NCBI Taxonomy" id="1115515"/>
    <lineage>
        <taxon>Bacteria</taxon>
        <taxon>Pseudomonadati</taxon>
        <taxon>Pseudomonadota</taxon>
        <taxon>Gammaproteobacteria</taxon>
        <taxon>Enterobacterales</taxon>
        <taxon>Enterobacteriaceae</taxon>
        <taxon>Pseudescherichia</taxon>
    </lineage>
</organism>
<dbReference type="InterPro" id="IPR050065">
    <property type="entry name" value="GlmU-like"/>
</dbReference>
<keyword evidence="4" id="KW-1185">Reference proteome</keyword>
<dbReference type="EMBL" id="BBMZ01000009">
    <property type="protein sequence ID" value="GAL58064.1"/>
    <property type="molecule type" value="Genomic_DNA"/>
</dbReference>
<dbReference type="InterPro" id="IPR048014">
    <property type="entry name" value="YdcK-like"/>
</dbReference>
<dbReference type="GO" id="GO:0016746">
    <property type="term" value="F:acyltransferase activity"/>
    <property type="evidence" value="ECO:0007669"/>
    <property type="project" value="UniProtKB-KW"/>
</dbReference>
<keyword evidence="1 3" id="KW-0808">Transferase</keyword>
<dbReference type="Gene3D" id="2.160.10.10">
    <property type="entry name" value="Hexapeptide repeat proteins"/>
    <property type="match status" value="2"/>
</dbReference>
<evidence type="ECO:0000256" key="1">
    <source>
        <dbReference type="ARBA" id="ARBA00022679"/>
    </source>
</evidence>
<dbReference type="Proteomes" id="UP000029462">
    <property type="component" value="Unassembled WGS sequence"/>
</dbReference>
<dbReference type="InterPro" id="IPR011004">
    <property type="entry name" value="Trimer_LpxA-like_sf"/>
</dbReference>
<dbReference type="Pfam" id="PF18836">
    <property type="entry name" value="B_solenoid_ydck"/>
    <property type="match status" value="3"/>
</dbReference>
<dbReference type="OrthoDB" id="9806595at2"/>
<accession>A0A090V494</accession>
<dbReference type="STRING" id="1115515.EV102420_09_00960"/>
<evidence type="ECO:0000256" key="2">
    <source>
        <dbReference type="ARBA" id="ARBA00023315"/>
    </source>
</evidence>
<proteinExistence type="predicted"/>
<sequence length="326" mass="35666">MNKYRLSDASRSFSYQDNGEKRHVTLRQIVALRDFHDVQAGTLGGWVEDEQVLSQQGSCWIYDENSMVFGGSRIRDSARISQPCTIYDGVEIGGHAWVDGSEICRGARLSGNVLVQRSRVSGECLLGGDARILNGSEIIAARGLTLDRDATLRIYDRATVNHSRVLHQAQIYGDAIVNYAFVEHRAEVFDFALLEGNEENDVWVCDCAKVYDRARLVAGHGEDAIPTLRYSAQVAENAVVEGNCVLKHHVRVGGDARLSGGPLMLDDFVLVQGRAQLSGNLLIEGHVEIGGDAAVIALEEESIHLRGPRVMSGAERITRTPLLGAI</sequence>
<evidence type="ECO:0000313" key="4">
    <source>
        <dbReference type="Proteomes" id="UP000029462"/>
    </source>
</evidence>
<comment type="caution">
    <text evidence="3">The sequence shown here is derived from an EMBL/GenBank/DDBJ whole genome shotgun (WGS) entry which is preliminary data.</text>
</comment>
<protein>
    <submittedName>
        <fullName evidence="3">Putative acetyltransferase YdcK</fullName>
    </submittedName>
</protein>
<dbReference type="SUPFAM" id="SSF51161">
    <property type="entry name" value="Trimeric LpxA-like enzymes"/>
    <property type="match status" value="1"/>
</dbReference>
<evidence type="ECO:0000313" key="3">
    <source>
        <dbReference type="EMBL" id="GAL58064.1"/>
    </source>
</evidence>
<keyword evidence="2" id="KW-0012">Acyltransferase</keyword>
<dbReference type="AlphaFoldDB" id="A0A090V494"/>
<dbReference type="PANTHER" id="PTHR43584">
    <property type="entry name" value="NUCLEOTIDYL TRANSFERASE"/>
    <property type="match status" value="1"/>
</dbReference>
<dbReference type="RefSeq" id="WP_042390908.1">
    <property type="nucleotide sequence ID" value="NZ_BBMZ01000009.1"/>
</dbReference>
<dbReference type="GO" id="GO:0016779">
    <property type="term" value="F:nucleotidyltransferase activity"/>
    <property type="evidence" value="ECO:0007669"/>
    <property type="project" value="UniProtKB-ARBA"/>
</dbReference>
<reference evidence="3 4" key="1">
    <citation type="submission" date="2014-09" db="EMBL/GenBank/DDBJ databases">
        <title>Whole genome shotgun sequence of Escherichia vulneris NBRC 102420.</title>
        <authorList>
            <person name="Yoshida Y."/>
            <person name="Hosoyama A."/>
            <person name="Tsuchikane K."/>
            <person name="Ohji S."/>
            <person name="Ichikawa N."/>
            <person name="Kimura A."/>
            <person name="Yamazoe A."/>
            <person name="Ezaki T."/>
            <person name="Fujita N."/>
        </authorList>
    </citation>
    <scope>NUCLEOTIDE SEQUENCE [LARGE SCALE GENOMIC DNA]</scope>
    <source>
        <strain evidence="3 4">NBRC 102420</strain>
    </source>
</reference>
<dbReference type="eggNOG" id="COG1208">
    <property type="taxonomic scope" value="Bacteria"/>
</dbReference>
<name>A0A090V494_PSEVU</name>
<dbReference type="NCBIfam" id="NF040481">
    <property type="entry name" value="YdcK_fam"/>
    <property type="match status" value="1"/>
</dbReference>
<dbReference type="CDD" id="cd00208">
    <property type="entry name" value="LbetaH"/>
    <property type="match status" value="1"/>
</dbReference>
<dbReference type="InterPro" id="IPR040831">
    <property type="entry name" value="B_solenoid_ydck_rpt"/>
</dbReference>